<name>A0ABN7UJY8_GIGMA</name>
<evidence type="ECO:0000259" key="3">
    <source>
        <dbReference type="PROSITE" id="PS50076"/>
    </source>
</evidence>
<dbReference type="InterPro" id="IPR011067">
    <property type="entry name" value="Plasmid_toxin/cell-grow_inhib"/>
</dbReference>
<feature type="domain" description="J" evidence="3">
    <location>
        <begin position="4"/>
        <end position="66"/>
    </location>
</feature>
<dbReference type="InterPro" id="IPR001623">
    <property type="entry name" value="DnaJ_domain"/>
</dbReference>
<feature type="coiled-coil region" evidence="1">
    <location>
        <begin position="71"/>
        <end position="105"/>
    </location>
</feature>
<keyword evidence="5" id="KW-1185">Reference proteome</keyword>
<feature type="compositionally biased region" description="Basic and acidic residues" evidence="2">
    <location>
        <begin position="235"/>
        <end position="248"/>
    </location>
</feature>
<feature type="region of interest" description="Disordered" evidence="2">
    <location>
        <begin position="690"/>
        <end position="710"/>
    </location>
</feature>
<protein>
    <submittedName>
        <fullName evidence="4">27844_t:CDS:1</fullName>
    </submittedName>
</protein>
<dbReference type="InterPro" id="IPR003477">
    <property type="entry name" value="PemK-like"/>
</dbReference>
<dbReference type="SMART" id="SM00271">
    <property type="entry name" value="DnaJ"/>
    <property type="match status" value="1"/>
</dbReference>
<dbReference type="PANTHER" id="PTHR44240">
    <property type="entry name" value="DNAJ DOMAIN (PROKARYOTIC HEAT SHOCK PROTEIN)-RELATED"/>
    <property type="match status" value="1"/>
</dbReference>
<dbReference type="PRINTS" id="PR00625">
    <property type="entry name" value="JDOMAIN"/>
</dbReference>
<dbReference type="Proteomes" id="UP000789901">
    <property type="component" value="Unassembled WGS sequence"/>
</dbReference>
<dbReference type="Gene3D" id="1.10.287.110">
    <property type="entry name" value="DnaJ domain"/>
    <property type="match status" value="1"/>
</dbReference>
<dbReference type="PROSITE" id="PS50076">
    <property type="entry name" value="DNAJ_2"/>
    <property type="match status" value="1"/>
</dbReference>
<reference evidence="4 5" key="1">
    <citation type="submission" date="2021-06" db="EMBL/GenBank/DDBJ databases">
        <authorList>
            <person name="Kallberg Y."/>
            <person name="Tangrot J."/>
            <person name="Rosling A."/>
        </authorList>
    </citation>
    <scope>NUCLEOTIDE SEQUENCE [LARGE SCALE GENOMIC DNA]</scope>
    <source>
        <strain evidence="4 5">120-4 pot B 10/14</strain>
    </source>
</reference>
<dbReference type="Gene3D" id="2.30.30.110">
    <property type="match status" value="1"/>
</dbReference>
<proteinExistence type="predicted"/>
<dbReference type="SUPFAM" id="SSF50118">
    <property type="entry name" value="Cell growth inhibitor/plasmid maintenance toxic component"/>
    <property type="match status" value="1"/>
</dbReference>
<feature type="compositionally biased region" description="Low complexity" evidence="2">
    <location>
        <begin position="181"/>
        <end position="190"/>
    </location>
</feature>
<organism evidence="4 5">
    <name type="scientific">Gigaspora margarita</name>
    <dbReference type="NCBI Taxonomy" id="4874"/>
    <lineage>
        <taxon>Eukaryota</taxon>
        <taxon>Fungi</taxon>
        <taxon>Fungi incertae sedis</taxon>
        <taxon>Mucoromycota</taxon>
        <taxon>Glomeromycotina</taxon>
        <taxon>Glomeromycetes</taxon>
        <taxon>Diversisporales</taxon>
        <taxon>Gigasporaceae</taxon>
        <taxon>Gigaspora</taxon>
    </lineage>
</organism>
<dbReference type="PANTHER" id="PTHR44240:SF10">
    <property type="entry name" value="J DOMAIN-CONTAINING PROTEIN"/>
    <property type="match status" value="1"/>
</dbReference>
<feature type="compositionally biased region" description="Polar residues" evidence="2">
    <location>
        <begin position="224"/>
        <end position="234"/>
    </location>
</feature>
<gene>
    <name evidence="4" type="ORF">GMARGA_LOCUS6688</name>
</gene>
<feature type="region of interest" description="Disordered" evidence="2">
    <location>
        <begin position="180"/>
        <end position="248"/>
    </location>
</feature>
<feature type="coiled-coil region" evidence="1">
    <location>
        <begin position="356"/>
        <end position="383"/>
    </location>
</feature>
<evidence type="ECO:0000256" key="1">
    <source>
        <dbReference type="SAM" id="Coils"/>
    </source>
</evidence>
<keyword evidence="1" id="KW-0175">Coiled coil</keyword>
<dbReference type="EMBL" id="CAJVQB010003080">
    <property type="protein sequence ID" value="CAG8596953.1"/>
    <property type="molecule type" value="Genomic_DNA"/>
</dbReference>
<comment type="caution">
    <text evidence="4">The sequence shown here is derived from an EMBL/GenBank/DDBJ whole genome shotgun (WGS) entry which is preliminary data.</text>
</comment>
<feature type="compositionally biased region" description="Basic and acidic residues" evidence="2">
    <location>
        <begin position="198"/>
        <end position="221"/>
    </location>
</feature>
<sequence length="1083" mass="124257">MSNEYYKILGLKPGATEKEIIAAYRKAAFKYHPDKNLEEFQKVHEAYTALTAGSSKAPRREFKFTPGADHFKEFAEFLREVERNLDKIEKDLNDIGEDLKGHQEKLVRNSINSGLEVFLSNMRIAINNADMIMKIIQIKTFLRMIKADEMERLLKTSDEKEKQKYREMASNLEKELAALGNQDQNTQDQPPKTPKPTPEQEKSAKDKLEEATNSNNKEDIKNALNETNETVKNSSDPDLKKKKEQVEDKLGEVDPEELRKIIKEEVAKELQKFGIKADDLSSENKQKLDELNNNVSPAETKKIRAEVLKEAGVKALEKLITELSQAIESKKGSKEIKNKVKALQQFIGDNSDEYAQNAYNLKKDKVQKLLAKAEANISKNTNNSNDKFPTGLVVGENKEKLRQTLSINLPIDLYQRLKREAGKGKISKFIKETLEEKFAEQEDKLIQEYREYLPDSNGREIKDTHPALVVSNDRQNTASPLIVIIPITSLKESDKVFSFQLPITLERKSVILVDQIRTIDRDKFLGKITEAQEKLMEEKNMNYNKDLYQILKISKNASQQEINNLTLTKSSRDDSEVNKALMVLCEPAKRIDHIGYGQQAIYHPDGRQIWIGGRMEEYKSKMLAAIDQIREEKKKTPFLPKYEYKVPSSDFDFKCVRCYQKGKDVYEMEDGRYYHKSCFAKELEKHKEPYDKDRKDEYPAPNKDRTPEPILSDKIKQLEKEIEHYKSKKLDKIITEKEKIEVQKIIDDLEKQLKYERAKNFFSKKGGGEKSVWKEGIINISLNPNDNLVVEYSGGQAQVVNDNNLTDEQKEIKEFFTTVKGQGGETHFNQRELEKAINQETNQENKDKNNNVFSPTPTTVGVTDVRVSIGIINDKIKLLKGTKKEAIDVVAYQKYFDFLEKLGLREEFSVITTHDDSVLSATIILVSYDARNHGLSGKSFTTLGQIEACDLQDIIDYVKKKFQPEKIGLYVGYFAGAGNSEVVFAICETPFDQETTKQKDSKISKEELQQEIQEKLKICVNKPHLKFGITDTPKNEVKLDNNSALNHLKNIYVDLANIDIYNLLKTIQERTKLLEKLSSAMLI</sequence>
<evidence type="ECO:0000313" key="5">
    <source>
        <dbReference type="Proteomes" id="UP000789901"/>
    </source>
</evidence>
<dbReference type="Pfam" id="PF02452">
    <property type="entry name" value="PemK_toxin"/>
    <property type="match status" value="1"/>
</dbReference>
<dbReference type="CDD" id="cd06257">
    <property type="entry name" value="DnaJ"/>
    <property type="match status" value="1"/>
</dbReference>
<accession>A0ABN7UJY8</accession>
<evidence type="ECO:0000256" key="2">
    <source>
        <dbReference type="SAM" id="MobiDB-lite"/>
    </source>
</evidence>
<dbReference type="Pfam" id="PF00226">
    <property type="entry name" value="DnaJ"/>
    <property type="match status" value="1"/>
</dbReference>
<evidence type="ECO:0000313" key="4">
    <source>
        <dbReference type="EMBL" id="CAG8596953.1"/>
    </source>
</evidence>
<dbReference type="InterPro" id="IPR036869">
    <property type="entry name" value="J_dom_sf"/>
</dbReference>
<dbReference type="InterPro" id="IPR052276">
    <property type="entry name" value="Diphthamide-biosynth_chaperone"/>
</dbReference>
<dbReference type="SUPFAM" id="SSF46565">
    <property type="entry name" value="Chaperone J-domain"/>
    <property type="match status" value="1"/>
</dbReference>